<dbReference type="EMBL" id="SPPA01000005">
    <property type="protein sequence ID" value="TFV12010.1"/>
    <property type="molecule type" value="Genomic_DNA"/>
</dbReference>
<dbReference type="HAMAP" id="MF_01085">
    <property type="entry name" value="UPF0283"/>
    <property type="match status" value="1"/>
</dbReference>
<evidence type="ECO:0000256" key="2">
    <source>
        <dbReference type="ARBA" id="ARBA00008255"/>
    </source>
</evidence>
<name>A0A4Y9K4N2_9PAST</name>
<reference evidence="9 10" key="1">
    <citation type="submission" date="2019-03" db="EMBL/GenBank/DDBJ databases">
        <title>Diversity of the mouse oral microbiome.</title>
        <authorList>
            <person name="Joseph S."/>
            <person name="Aduse-Opoku J."/>
            <person name="Curtis M."/>
            <person name="Wade W."/>
            <person name="Hashim A."/>
        </authorList>
    </citation>
    <scope>NUCLEOTIDE SEQUENCE [LARGE SCALE GENOMIC DNA]</scope>
    <source>
        <strain evidence="9 10">WT12</strain>
    </source>
</reference>
<keyword evidence="4" id="KW-0997">Cell inner membrane</keyword>
<organism evidence="9 10">
    <name type="scientific">Muribacter muris</name>
    <dbReference type="NCBI Taxonomy" id="67855"/>
    <lineage>
        <taxon>Bacteria</taxon>
        <taxon>Pseudomonadati</taxon>
        <taxon>Pseudomonadota</taxon>
        <taxon>Gammaproteobacteria</taxon>
        <taxon>Pasteurellales</taxon>
        <taxon>Pasteurellaceae</taxon>
        <taxon>Muribacter</taxon>
    </lineage>
</organism>
<sequence length="347" mass="39214">MDKRIFEEQAAAQASDFQPKREFSEADISPDIELSADDTAAFQEENSKPTRFWIRLLLGMLVLLGVAVIAQSVQWLVETWQQRQWIAFLFACVFCVISLAGIGAIVNEWRKLVRLRKHYYDQQASRQFLVEKPTASGETAAQFCNQIAAKLTYNPTIQHSVARWQTELDEAYNAQEVLFLFNQNVLNPIDEQVKKWISKNAAENALLVAVSPLAVVDVLMVAWRNIALINRISRAYGMELGYLSRLKLFKMVLKNMVFAGVSEMATDLGMTFFSQNLTAQISMRAAQGVAVGLLTARLGIKAMAFCRPISFRDNEQPSLSAVRKELLGVVKTTLFSKTEENVQYEQR</sequence>
<keyword evidence="3 8" id="KW-1003">Cell membrane</keyword>
<evidence type="ECO:0000256" key="3">
    <source>
        <dbReference type="ARBA" id="ARBA00022475"/>
    </source>
</evidence>
<comment type="caution">
    <text evidence="9">The sequence shown here is derived from an EMBL/GenBank/DDBJ whole genome shotgun (WGS) entry which is preliminary data.</text>
</comment>
<dbReference type="InterPro" id="IPR006507">
    <property type="entry name" value="UPF0283"/>
</dbReference>
<keyword evidence="5 8" id="KW-0812">Transmembrane</keyword>
<comment type="similarity">
    <text evidence="2 8">Belongs to the UPF0283 family.</text>
</comment>
<proteinExistence type="inferred from homology"/>
<dbReference type="PANTHER" id="PTHR39342">
    <property type="entry name" value="UPF0283 MEMBRANE PROTEIN YCJF"/>
    <property type="match status" value="1"/>
</dbReference>
<dbReference type="AlphaFoldDB" id="A0A4Y9K4N2"/>
<evidence type="ECO:0000256" key="1">
    <source>
        <dbReference type="ARBA" id="ARBA00004429"/>
    </source>
</evidence>
<evidence type="ECO:0000256" key="8">
    <source>
        <dbReference type="HAMAP-Rule" id="MF_01085"/>
    </source>
</evidence>
<accession>A0A4Y9K4N2</accession>
<dbReference type="PANTHER" id="PTHR39342:SF1">
    <property type="entry name" value="UPF0283 MEMBRANE PROTEIN YCJF"/>
    <property type="match status" value="1"/>
</dbReference>
<dbReference type="OrthoDB" id="958025at2"/>
<gene>
    <name evidence="9" type="ORF">E4T80_03270</name>
</gene>
<dbReference type="Pfam" id="PF05128">
    <property type="entry name" value="DUF697"/>
    <property type="match status" value="1"/>
</dbReference>
<dbReference type="GO" id="GO:0005886">
    <property type="term" value="C:plasma membrane"/>
    <property type="evidence" value="ECO:0007669"/>
    <property type="project" value="UniProtKB-SubCell"/>
</dbReference>
<dbReference type="InterPro" id="IPR021147">
    <property type="entry name" value="DUF697"/>
</dbReference>
<evidence type="ECO:0000256" key="7">
    <source>
        <dbReference type="ARBA" id="ARBA00023136"/>
    </source>
</evidence>
<feature type="transmembrane region" description="Helical" evidence="8">
    <location>
        <begin position="52"/>
        <end position="73"/>
    </location>
</feature>
<keyword evidence="6 8" id="KW-1133">Transmembrane helix</keyword>
<evidence type="ECO:0000313" key="9">
    <source>
        <dbReference type="EMBL" id="TFV12010.1"/>
    </source>
</evidence>
<evidence type="ECO:0000256" key="5">
    <source>
        <dbReference type="ARBA" id="ARBA00022692"/>
    </source>
</evidence>
<feature type="transmembrane region" description="Helical" evidence="8">
    <location>
        <begin position="85"/>
        <end position="106"/>
    </location>
</feature>
<protein>
    <recommendedName>
        <fullName evidence="8">UPF0283 membrane protein E4T80_03270</fullName>
    </recommendedName>
</protein>
<dbReference type="NCBIfam" id="TIGR01620">
    <property type="entry name" value="hyp_HI0043"/>
    <property type="match status" value="1"/>
</dbReference>
<keyword evidence="7 8" id="KW-0472">Membrane</keyword>
<evidence type="ECO:0000313" key="10">
    <source>
        <dbReference type="Proteomes" id="UP000297396"/>
    </source>
</evidence>
<feature type="transmembrane region" description="Helical" evidence="8">
    <location>
        <begin position="204"/>
        <end position="223"/>
    </location>
</feature>
<comment type="subcellular location">
    <subcellularLocation>
        <location evidence="1">Cell inner membrane</location>
        <topology evidence="1">Multi-pass membrane protein</topology>
    </subcellularLocation>
    <subcellularLocation>
        <location evidence="8">Cell membrane</location>
        <topology evidence="8">Multi-pass membrane protein</topology>
    </subcellularLocation>
</comment>
<evidence type="ECO:0000256" key="6">
    <source>
        <dbReference type="ARBA" id="ARBA00022989"/>
    </source>
</evidence>
<evidence type="ECO:0000256" key="4">
    <source>
        <dbReference type="ARBA" id="ARBA00022519"/>
    </source>
</evidence>
<dbReference type="Proteomes" id="UP000297396">
    <property type="component" value="Unassembled WGS sequence"/>
</dbReference>
<dbReference type="RefSeq" id="WP_135054917.1">
    <property type="nucleotide sequence ID" value="NZ_JADGLC010000005.1"/>
</dbReference>